<dbReference type="VEuPathDB" id="FungiDB:SPSK_06801"/>
<gene>
    <name evidence="1" type="ORF">SPSK_06801</name>
</gene>
<dbReference type="EMBL" id="AXCR01000001">
    <property type="protein sequence ID" value="KJR89151.1"/>
    <property type="molecule type" value="Genomic_DNA"/>
</dbReference>
<name>A0A0F2MLU0_SPOSC</name>
<dbReference type="Proteomes" id="UP000033710">
    <property type="component" value="Unassembled WGS sequence"/>
</dbReference>
<evidence type="ECO:0000313" key="1">
    <source>
        <dbReference type="EMBL" id="KJR89151.1"/>
    </source>
</evidence>
<accession>A0A0F2MLU0</accession>
<proteinExistence type="predicted"/>
<evidence type="ECO:0000313" key="2">
    <source>
        <dbReference type="Proteomes" id="UP000033710"/>
    </source>
</evidence>
<dbReference type="AlphaFoldDB" id="A0A0F2MLU0"/>
<reference evidence="1 2" key="2">
    <citation type="journal article" date="2015" name="Eukaryot. Cell">
        <title>Asexual propagation of a virulent clone complex in a human and feline outbreak of sporotrichosis.</title>
        <authorList>
            <person name="Teixeira Mde M."/>
            <person name="Rodrigues A.M."/>
            <person name="Tsui C.K."/>
            <person name="de Almeida L.G."/>
            <person name="Van Diepeningen A.D."/>
            <person name="van den Ende B.G."/>
            <person name="Fernandes G.F."/>
            <person name="Kano R."/>
            <person name="Hamelin R.C."/>
            <person name="Lopes-Bezerra L.M."/>
            <person name="Vasconcelos A.T."/>
            <person name="de Hoog S."/>
            <person name="de Camargo Z.P."/>
            <person name="Felipe M.S."/>
        </authorList>
    </citation>
    <scope>NUCLEOTIDE SEQUENCE [LARGE SCALE GENOMIC DNA]</scope>
    <source>
        <strain evidence="1 2">1099-18</strain>
    </source>
</reference>
<reference evidence="1 2" key="1">
    <citation type="journal article" date="2014" name="BMC Genomics">
        <title>Comparative genomics of the major fungal agents of human and animal Sporotrichosis: Sporothrix schenckii and Sporothrix brasiliensis.</title>
        <authorList>
            <person name="Teixeira M.M."/>
            <person name="de Almeida L.G."/>
            <person name="Kubitschek-Barreira P."/>
            <person name="Alves F.L."/>
            <person name="Kioshima E.S."/>
            <person name="Abadio A.K."/>
            <person name="Fernandes L."/>
            <person name="Derengowski L.S."/>
            <person name="Ferreira K.S."/>
            <person name="Souza R.C."/>
            <person name="Ruiz J.C."/>
            <person name="de Andrade N.C."/>
            <person name="Paes H.C."/>
            <person name="Nicola A.M."/>
            <person name="Albuquerque P."/>
            <person name="Gerber A.L."/>
            <person name="Martins V.P."/>
            <person name="Peconick L.D."/>
            <person name="Neto A.V."/>
            <person name="Chaucanez C.B."/>
            <person name="Silva P.A."/>
            <person name="Cunha O.L."/>
            <person name="de Oliveira F.F."/>
            <person name="dos Santos T.C."/>
            <person name="Barros A.L."/>
            <person name="Soares M.A."/>
            <person name="de Oliveira L.M."/>
            <person name="Marini M.M."/>
            <person name="Villalobos-Duno H."/>
            <person name="Cunha M.M."/>
            <person name="de Hoog S."/>
            <person name="da Silveira J.F."/>
            <person name="Henrissat B."/>
            <person name="Nino-Vega G.A."/>
            <person name="Cisalpino P.S."/>
            <person name="Mora-Montes H.M."/>
            <person name="Almeida S.R."/>
            <person name="Stajich J.E."/>
            <person name="Lopes-Bezerra L.M."/>
            <person name="Vasconcelos A.T."/>
            <person name="Felipe M.S."/>
        </authorList>
    </citation>
    <scope>NUCLEOTIDE SEQUENCE [LARGE SCALE GENOMIC DNA]</scope>
    <source>
        <strain evidence="1 2">1099-18</strain>
    </source>
</reference>
<dbReference type="KEGG" id="ssck:SPSK_06801"/>
<comment type="caution">
    <text evidence="1">The sequence shown here is derived from an EMBL/GenBank/DDBJ whole genome shotgun (WGS) entry which is preliminary data.</text>
</comment>
<dbReference type="GeneID" id="27668772"/>
<dbReference type="RefSeq" id="XP_016591827.1">
    <property type="nucleotide sequence ID" value="XM_016733495.1"/>
</dbReference>
<protein>
    <submittedName>
        <fullName evidence="1">Uncharacterized protein</fullName>
    </submittedName>
</protein>
<organism evidence="1 2">
    <name type="scientific">Sporothrix schenckii 1099-18</name>
    <dbReference type="NCBI Taxonomy" id="1397361"/>
    <lineage>
        <taxon>Eukaryota</taxon>
        <taxon>Fungi</taxon>
        <taxon>Dikarya</taxon>
        <taxon>Ascomycota</taxon>
        <taxon>Pezizomycotina</taxon>
        <taxon>Sordariomycetes</taxon>
        <taxon>Sordariomycetidae</taxon>
        <taxon>Ophiostomatales</taxon>
        <taxon>Ophiostomataceae</taxon>
        <taxon>Sporothrix</taxon>
    </lineage>
</organism>
<sequence length="82" mass="8878">MQKLLQTVCVLRVTNWLACQVHGPCVLEKRFCAVATRVEEGKPDKSSATAIEVSSQACLSENSEATTIKEPNQMGTGVVKVE</sequence>